<dbReference type="Pfam" id="PF13411">
    <property type="entry name" value="MerR_1"/>
    <property type="match status" value="1"/>
</dbReference>
<comment type="caution">
    <text evidence="10">The sequence shown here is derived from an EMBL/GenBank/DDBJ whole genome shotgun (WGS) entry which is preliminary data.</text>
</comment>
<dbReference type="Proteomes" id="UP001596203">
    <property type="component" value="Unassembled WGS sequence"/>
</dbReference>
<feature type="domain" description="HTH merR-type" evidence="9">
    <location>
        <begin position="1"/>
        <end position="65"/>
    </location>
</feature>
<dbReference type="CDD" id="cd00140">
    <property type="entry name" value="beta_clamp"/>
    <property type="match status" value="1"/>
</dbReference>
<protein>
    <submittedName>
        <fullName evidence="10">MerR family transcriptional regulator</fullName>
    </submittedName>
</protein>
<evidence type="ECO:0000256" key="3">
    <source>
        <dbReference type="ARBA" id="ARBA00022490"/>
    </source>
</evidence>
<gene>
    <name evidence="10" type="ORF">ACFP2T_42400</name>
</gene>
<keyword evidence="11" id="KW-1185">Reference proteome</keyword>
<keyword evidence="5" id="KW-0548">Nucleotidyltransferase</keyword>
<accession>A0ABW1KQF1</accession>
<dbReference type="SMART" id="SM00422">
    <property type="entry name" value="HTH_MERR"/>
    <property type="match status" value="1"/>
</dbReference>
<keyword evidence="3" id="KW-0963">Cytoplasm</keyword>
<dbReference type="InterPro" id="IPR046938">
    <property type="entry name" value="DNA_clamp_sf"/>
</dbReference>
<evidence type="ECO:0000256" key="1">
    <source>
        <dbReference type="ARBA" id="ARBA00004496"/>
    </source>
</evidence>
<dbReference type="RefSeq" id="WP_377432656.1">
    <property type="nucleotide sequence ID" value="NZ_JBHSPR010000068.1"/>
</dbReference>
<evidence type="ECO:0000313" key="11">
    <source>
        <dbReference type="Proteomes" id="UP001596203"/>
    </source>
</evidence>
<evidence type="ECO:0000256" key="6">
    <source>
        <dbReference type="ARBA" id="ARBA00022705"/>
    </source>
</evidence>
<dbReference type="InterPro" id="IPR001001">
    <property type="entry name" value="DNA_polIII_beta"/>
</dbReference>
<dbReference type="Gene3D" id="3.10.150.10">
    <property type="entry name" value="DNA Polymerase III, subunit A, domain 2"/>
    <property type="match status" value="2"/>
</dbReference>
<evidence type="ECO:0000313" key="10">
    <source>
        <dbReference type="EMBL" id="MFC6022793.1"/>
    </source>
</evidence>
<evidence type="ECO:0000259" key="9">
    <source>
        <dbReference type="PROSITE" id="PS50937"/>
    </source>
</evidence>
<sequence length="361" mass="38251">MARASGLSVSALRFYDGAGVLAPALVDPGSGYRRYAQQQVPAARLVAGLRRVGMPLAEITRLLDLRASNPAAVPELLDAHLRRLEDGLTDARREVHRLRALFDPSAGTTTGARRRLTVPGRDLAAAVDAVRFAVGDDPELPMLGGIQFEVDGSILRLVATDRYRMAFSEVGGDPADLEGTADGCGPAAVFAPVGFVDEARALLTGVGPATLALGADGISLRFRDRRVTGTPLDHDFPDHRRLLRETTGGPGRRRVTVDVAGLRERLAAAETRTVVREQDGAQCAVSVLTVDAGNALTVAGAGAPIDPDVVRVGVDREFLLDALDAAGSGQLVLELDGPIRPLAVRRLDDDRAFSILMPIRL</sequence>
<dbReference type="PANTHER" id="PTHR30478:SF0">
    <property type="entry name" value="BETA SLIDING CLAMP"/>
    <property type="match status" value="1"/>
</dbReference>
<reference evidence="11" key="1">
    <citation type="journal article" date="2019" name="Int. J. Syst. Evol. Microbiol.">
        <title>The Global Catalogue of Microorganisms (GCM) 10K type strain sequencing project: providing services to taxonomists for standard genome sequencing and annotation.</title>
        <authorList>
            <consortium name="The Broad Institute Genomics Platform"/>
            <consortium name="The Broad Institute Genome Sequencing Center for Infectious Disease"/>
            <person name="Wu L."/>
            <person name="Ma J."/>
        </authorList>
    </citation>
    <scope>NUCLEOTIDE SEQUENCE [LARGE SCALE GENOMIC DNA]</scope>
    <source>
        <strain evidence="11">ZS-35-S2</strain>
    </source>
</reference>
<dbReference type="InterPro" id="IPR009061">
    <property type="entry name" value="DNA-bd_dom_put_sf"/>
</dbReference>
<name>A0ABW1KQF1_9ACTN</name>
<dbReference type="PROSITE" id="PS50937">
    <property type="entry name" value="HTH_MERR_2"/>
    <property type="match status" value="1"/>
</dbReference>
<proteinExistence type="inferred from homology"/>
<evidence type="ECO:0000256" key="8">
    <source>
        <dbReference type="ARBA" id="ARBA00023125"/>
    </source>
</evidence>
<dbReference type="Gene3D" id="1.10.1660.10">
    <property type="match status" value="1"/>
</dbReference>
<dbReference type="PROSITE" id="PS50194">
    <property type="entry name" value="FILAMIN_REPEAT"/>
    <property type="match status" value="1"/>
</dbReference>
<dbReference type="InterPro" id="IPR000551">
    <property type="entry name" value="MerR-type_HTH_dom"/>
</dbReference>
<keyword evidence="4" id="KW-0808">Transferase</keyword>
<dbReference type="SUPFAM" id="SSF46955">
    <property type="entry name" value="Putative DNA-binding domain"/>
    <property type="match status" value="1"/>
</dbReference>
<keyword evidence="6" id="KW-0235">DNA replication</keyword>
<dbReference type="EMBL" id="JBHSPR010000068">
    <property type="protein sequence ID" value="MFC6022793.1"/>
    <property type="molecule type" value="Genomic_DNA"/>
</dbReference>
<evidence type="ECO:0000256" key="5">
    <source>
        <dbReference type="ARBA" id="ARBA00022695"/>
    </source>
</evidence>
<organism evidence="10 11">
    <name type="scientific">Plantactinospora solaniradicis</name>
    <dbReference type="NCBI Taxonomy" id="1723736"/>
    <lineage>
        <taxon>Bacteria</taxon>
        <taxon>Bacillati</taxon>
        <taxon>Actinomycetota</taxon>
        <taxon>Actinomycetes</taxon>
        <taxon>Micromonosporales</taxon>
        <taxon>Micromonosporaceae</taxon>
        <taxon>Plantactinospora</taxon>
    </lineage>
</organism>
<evidence type="ECO:0000256" key="7">
    <source>
        <dbReference type="ARBA" id="ARBA00022932"/>
    </source>
</evidence>
<keyword evidence="7" id="KW-0239">DNA-directed DNA polymerase</keyword>
<dbReference type="PANTHER" id="PTHR30478">
    <property type="entry name" value="DNA POLYMERASE III SUBUNIT BETA"/>
    <property type="match status" value="1"/>
</dbReference>
<evidence type="ECO:0000256" key="4">
    <source>
        <dbReference type="ARBA" id="ARBA00022679"/>
    </source>
</evidence>
<dbReference type="Pfam" id="PF02767">
    <property type="entry name" value="DNA_pol3_beta_2"/>
    <property type="match status" value="1"/>
</dbReference>
<dbReference type="InterPro" id="IPR022637">
    <property type="entry name" value="DNA_polIII_beta_cen"/>
</dbReference>
<comment type="similarity">
    <text evidence="2">Belongs to the beta sliding clamp family.</text>
</comment>
<evidence type="ECO:0000256" key="2">
    <source>
        <dbReference type="ARBA" id="ARBA00010752"/>
    </source>
</evidence>
<dbReference type="SUPFAM" id="SSF55979">
    <property type="entry name" value="DNA clamp"/>
    <property type="match status" value="2"/>
</dbReference>
<dbReference type="InterPro" id="IPR017868">
    <property type="entry name" value="Filamin/ABP280_repeat-like"/>
</dbReference>
<keyword evidence="8" id="KW-0238">DNA-binding</keyword>
<comment type="subcellular location">
    <subcellularLocation>
        <location evidence="1">Cytoplasm</location>
    </subcellularLocation>
</comment>
<dbReference type="SMART" id="SM00480">
    <property type="entry name" value="POL3Bc"/>
    <property type="match status" value="1"/>
</dbReference>